<keyword evidence="1" id="KW-1133">Transmembrane helix</keyword>
<gene>
    <name evidence="2" type="ORF">H257_13689</name>
</gene>
<feature type="transmembrane region" description="Helical" evidence="1">
    <location>
        <begin position="23"/>
        <end position="44"/>
    </location>
</feature>
<dbReference type="VEuPathDB" id="FungiDB:H257_13689"/>
<protein>
    <submittedName>
        <fullName evidence="2">Uncharacterized protein</fullName>
    </submittedName>
</protein>
<accession>W4FVH0</accession>
<evidence type="ECO:0000256" key="1">
    <source>
        <dbReference type="SAM" id="Phobius"/>
    </source>
</evidence>
<organism evidence="2">
    <name type="scientific">Aphanomyces astaci</name>
    <name type="common">Crayfish plague agent</name>
    <dbReference type="NCBI Taxonomy" id="112090"/>
    <lineage>
        <taxon>Eukaryota</taxon>
        <taxon>Sar</taxon>
        <taxon>Stramenopiles</taxon>
        <taxon>Oomycota</taxon>
        <taxon>Saprolegniomycetes</taxon>
        <taxon>Saprolegniales</taxon>
        <taxon>Verrucalvaceae</taxon>
        <taxon>Aphanomyces</taxon>
    </lineage>
</organism>
<evidence type="ECO:0000313" key="2">
    <source>
        <dbReference type="EMBL" id="ETV70951.1"/>
    </source>
</evidence>
<dbReference type="RefSeq" id="XP_009839614.1">
    <property type="nucleotide sequence ID" value="XM_009841312.1"/>
</dbReference>
<dbReference type="EMBL" id="KI913163">
    <property type="protein sequence ID" value="ETV70951.1"/>
    <property type="molecule type" value="Genomic_DNA"/>
</dbReference>
<dbReference type="GeneID" id="20815685"/>
<keyword evidence="1" id="KW-0812">Transmembrane</keyword>
<sequence length="57" mass="6372">MFYRRRSLMEAPTTTSTLNTLDVVNFGLIFMTLALTFGMSVMILQRSHVMVVASSLA</sequence>
<proteinExistence type="predicted"/>
<keyword evidence="1" id="KW-0472">Membrane</keyword>
<reference evidence="2" key="1">
    <citation type="submission" date="2013-12" db="EMBL/GenBank/DDBJ databases">
        <title>The Genome Sequence of Aphanomyces astaci APO3.</title>
        <authorList>
            <consortium name="The Broad Institute Genomics Platform"/>
            <person name="Russ C."/>
            <person name="Tyler B."/>
            <person name="van West P."/>
            <person name="Dieguez-Uribeondo J."/>
            <person name="Young S.K."/>
            <person name="Zeng Q."/>
            <person name="Gargeya S."/>
            <person name="Fitzgerald M."/>
            <person name="Abouelleil A."/>
            <person name="Alvarado L."/>
            <person name="Chapman S.B."/>
            <person name="Gainer-Dewar J."/>
            <person name="Goldberg J."/>
            <person name="Griggs A."/>
            <person name="Gujja S."/>
            <person name="Hansen M."/>
            <person name="Howarth C."/>
            <person name="Imamovic A."/>
            <person name="Ireland A."/>
            <person name="Larimer J."/>
            <person name="McCowan C."/>
            <person name="Murphy C."/>
            <person name="Pearson M."/>
            <person name="Poon T.W."/>
            <person name="Priest M."/>
            <person name="Roberts A."/>
            <person name="Saif S."/>
            <person name="Shea T."/>
            <person name="Sykes S."/>
            <person name="Wortman J."/>
            <person name="Nusbaum C."/>
            <person name="Birren B."/>
        </authorList>
    </citation>
    <scope>NUCLEOTIDE SEQUENCE [LARGE SCALE GENOMIC DNA]</scope>
    <source>
        <strain evidence="2">APO3</strain>
    </source>
</reference>
<name>W4FVH0_APHAT</name>
<dbReference type="AlphaFoldDB" id="W4FVH0"/>